<feature type="non-terminal residue" evidence="1">
    <location>
        <position position="1"/>
    </location>
</feature>
<dbReference type="AlphaFoldDB" id="A0AAV7UH69"/>
<comment type="caution">
    <text evidence="1">The sequence shown here is derived from an EMBL/GenBank/DDBJ whole genome shotgun (WGS) entry which is preliminary data.</text>
</comment>
<sequence>SRGLVADRLIPSLWYTTIRCMFHSCSWSRVTKGGVQHLIRCQALHPILTVCGRRFSAMEVECSQR</sequence>
<feature type="non-terminal residue" evidence="1">
    <location>
        <position position="65"/>
    </location>
</feature>
<gene>
    <name evidence="1" type="ORF">NDU88_004584</name>
</gene>
<name>A0AAV7UH69_PLEWA</name>
<accession>A0AAV7UH69</accession>
<reference evidence="1" key="1">
    <citation type="journal article" date="2022" name="bioRxiv">
        <title>Sequencing and chromosome-scale assembly of the giantPleurodeles waltlgenome.</title>
        <authorList>
            <person name="Brown T."/>
            <person name="Elewa A."/>
            <person name="Iarovenko S."/>
            <person name="Subramanian E."/>
            <person name="Araus A.J."/>
            <person name="Petzold A."/>
            <person name="Susuki M."/>
            <person name="Suzuki K.-i.T."/>
            <person name="Hayashi T."/>
            <person name="Toyoda A."/>
            <person name="Oliveira C."/>
            <person name="Osipova E."/>
            <person name="Leigh N.D."/>
            <person name="Simon A."/>
            <person name="Yun M.H."/>
        </authorList>
    </citation>
    <scope>NUCLEOTIDE SEQUENCE</scope>
    <source>
        <strain evidence="1">20211129_DDA</strain>
        <tissue evidence="1">Liver</tissue>
    </source>
</reference>
<dbReference type="Proteomes" id="UP001066276">
    <property type="component" value="Chromosome 3_1"/>
</dbReference>
<protein>
    <submittedName>
        <fullName evidence="1">Uncharacterized protein</fullName>
    </submittedName>
</protein>
<evidence type="ECO:0000313" key="1">
    <source>
        <dbReference type="EMBL" id="KAJ1187814.1"/>
    </source>
</evidence>
<organism evidence="1 2">
    <name type="scientific">Pleurodeles waltl</name>
    <name type="common">Iberian ribbed newt</name>
    <dbReference type="NCBI Taxonomy" id="8319"/>
    <lineage>
        <taxon>Eukaryota</taxon>
        <taxon>Metazoa</taxon>
        <taxon>Chordata</taxon>
        <taxon>Craniata</taxon>
        <taxon>Vertebrata</taxon>
        <taxon>Euteleostomi</taxon>
        <taxon>Amphibia</taxon>
        <taxon>Batrachia</taxon>
        <taxon>Caudata</taxon>
        <taxon>Salamandroidea</taxon>
        <taxon>Salamandridae</taxon>
        <taxon>Pleurodelinae</taxon>
        <taxon>Pleurodeles</taxon>
    </lineage>
</organism>
<evidence type="ECO:0000313" key="2">
    <source>
        <dbReference type="Proteomes" id="UP001066276"/>
    </source>
</evidence>
<keyword evidence="2" id="KW-1185">Reference proteome</keyword>
<proteinExistence type="predicted"/>
<dbReference type="EMBL" id="JANPWB010000005">
    <property type="protein sequence ID" value="KAJ1187814.1"/>
    <property type="molecule type" value="Genomic_DNA"/>
</dbReference>